<dbReference type="PIRSF" id="PIRSF010372">
    <property type="entry name" value="PaiB"/>
    <property type="match status" value="1"/>
</dbReference>
<accession>A0A848L1Z9</accession>
<sequence length="201" mass="21824">MYIARPDRTSDRHAREVVSAAGIATLFSSIDGLRATTLPVLWRDDDTVVAHFARANDHWHHLDGAPVLLVATAPDAYISPSWYAAKTEHGRVVPTWNYSSVQLSGVAHITHDADEILSIVEALTTRHEGGRTDPWAVSDAPESYVAQQLKAIVGITVTVDEANAKAKWSAARSEADRDGVLRALDVENPSAATEMRSADHP</sequence>
<dbReference type="AlphaFoldDB" id="A0A848L1Z9"/>
<evidence type="ECO:0000313" key="3">
    <source>
        <dbReference type="Proteomes" id="UP000550729"/>
    </source>
</evidence>
<dbReference type="Proteomes" id="UP000550729">
    <property type="component" value="Unassembled WGS sequence"/>
</dbReference>
<feature type="region of interest" description="Disordered" evidence="1">
    <location>
        <begin position="181"/>
        <end position="201"/>
    </location>
</feature>
<dbReference type="Pfam" id="PF04299">
    <property type="entry name" value="FMN_bind_2"/>
    <property type="match status" value="1"/>
</dbReference>
<comment type="caution">
    <text evidence="2">The sequence shown here is derived from an EMBL/GenBank/DDBJ whole genome shotgun (WGS) entry which is preliminary data.</text>
</comment>
<evidence type="ECO:0000256" key="1">
    <source>
        <dbReference type="SAM" id="MobiDB-lite"/>
    </source>
</evidence>
<name>A0A848L1Z9_9ACTN</name>
<keyword evidence="3" id="KW-1185">Reference proteome</keyword>
<evidence type="ECO:0000313" key="2">
    <source>
        <dbReference type="EMBL" id="NMO04749.1"/>
    </source>
</evidence>
<reference evidence="2 3" key="1">
    <citation type="submission" date="2020-04" db="EMBL/GenBank/DDBJ databases">
        <title>Gordonia sp. nov. TBRC 11910.</title>
        <authorList>
            <person name="Suriyachadkun C."/>
        </authorList>
    </citation>
    <scope>NUCLEOTIDE SEQUENCE [LARGE SCALE GENOMIC DNA]</scope>
    <source>
        <strain evidence="2 3">TBRC 11910</strain>
    </source>
</reference>
<dbReference type="Gene3D" id="2.30.110.10">
    <property type="entry name" value="Electron Transport, Fmn-binding Protein, Chain A"/>
    <property type="match status" value="1"/>
</dbReference>
<dbReference type="InterPro" id="IPR012349">
    <property type="entry name" value="Split_barrel_FMN-bd"/>
</dbReference>
<dbReference type="EMBL" id="JABBNB010000040">
    <property type="protein sequence ID" value="NMO04749.1"/>
    <property type="molecule type" value="Genomic_DNA"/>
</dbReference>
<dbReference type="RefSeq" id="WP_170197252.1">
    <property type="nucleotide sequence ID" value="NZ_JABBNB010000040.1"/>
</dbReference>
<dbReference type="InterPro" id="IPR007396">
    <property type="entry name" value="TR_PAI2-type"/>
</dbReference>
<dbReference type="SUPFAM" id="SSF50475">
    <property type="entry name" value="FMN-binding split barrel"/>
    <property type="match status" value="1"/>
</dbReference>
<gene>
    <name evidence="2" type="ORF">HH308_26350</name>
</gene>
<organism evidence="2 3">
    <name type="scientific">Gordonia asplenii</name>
    <dbReference type="NCBI Taxonomy" id="2725283"/>
    <lineage>
        <taxon>Bacteria</taxon>
        <taxon>Bacillati</taxon>
        <taxon>Actinomycetota</taxon>
        <taxon>Actinomycetes</taxon>
        <taxon>Mycobacteriales</taxon>
        <taxon>Gordoniaceae</taxon>
        <taxon>Gordonia</taxon>
    </lineage>
</organism>
<dbReference type="PANTHER" id="PTHR35802">
    <property type="entry name" value="PROTEASE SYNTHASE AND SPORULATION PROTEIN PAI 2"/>
    <property type="match status" value="1"/>
</dbReference>
<protein>
    <submittedName>
        <fullName evidence="2">FMN-binding negative transcriptional regulator</fullName>
    </submittedName>
</protein>
<proteinExistence type="predicted"/>
<dbReference type="PANTHER" id="PTHR35802:SF1">
    <property type="entry name" value="PROTEASE SYNTHASE AND SPORULATION PROTEIN PAI 2"/>
    <property type="match status" value="1"/>
</dbReference>